<name>A0ABW6A2Z3_9BACT</name>
<protein>
    <recommendedName>
        <fullName evidence="3">Repeat domain-containing protein</fullName>
    </recommendedName>
</protein>
<dbReference type="Proteomes" id="UP001597511">
    <property type="component" value="Unassembled WGS sequence"/>
</dbReference>
<dbReference type="PROSITE" id="PS51257">
    <property type="entry name" value="PROKAR_LIPOPROTEIN"/>
    <property type="match status" value="1"/>
</dbReference>
<evidence type="ECO:0008006" key="3">
    <source>
        <dbReference type="Google" id="ProtNLM"/>
    </source>
</evidence>
<proteinExistence type="predicted"/>
<reference evidence="2" key="1">
    <citation type="journal article" date="2019" name="Int. J. Syst. Evol. Microbiol.">
        <title>The Global Catalogue of Microorganisms (GCM) 10K type strain sequencing project: providing services to taxonomists for standard genome sequencing and annotation.</title>
        <authorList>
            <consortium name="The Broad Institute Genomics Platform"/>
            <consortium name="The Broad Institute Genome Sequencing Center for Infectious Disease"/>
            <person name="Wu L."/>
            <person name="Ma J."/>
        </authorList>
    </citation>
    <scope>NUCLEOTIDE SEQUENCE [LARGE SCALE GENOMIC DNA]</scope>
    <source>
        <strain evidence="2">KCTC 23299</strain>
    </source>
</reference>
<dbReference type="RefSeq" id="WP_386095019.1">
    <property type="nucleotide sequence ID" value="NZ_JBHUOZ010000001.1"/>
</dbReference>
<comment type="caution">
    <text evidence="1">The sequence shown here is derived from an EMBL/GenBank/DDBJ whole genome shotgun (WGS) entry which is preliminary data.</text>
</comment>
<sequence length="221" mass="25477">MNKLLLILVCFLFSCGNNSGKLPVKKQDALGQAKLDTNRQSAFNWSWERSGEKIILPLWVTRYISKGQEPMDTFSGDINIDGIQDIVLVTRTIGEDTMPFSREYLPRELLVFSGKRDGFQKFLFKNTKALPCRTCCGMSDPYGGMTAKKGQIIVNEYCGSNTKQVSEYRFGYDVKKRDWLLDTIVTESYAFYYEQYRLDTTTQKDFGLKSLRNFSLYNDEE</sequence>
<organism evidence="1 2">
    <name type="scientific">Terrimonas rubra</name>
    <dbReference type="NCBI Taxonomy" id="1035890"/>
    <lineage>
        <taxon>Bacteria</taxon>
        <taxon>Pseudomonadati</taxon>
        <taxon>Bacteroidota</taxon>
        <taxon>Chitinophagia</taxon>
        <taxon>Chitinophagales</taxon>
        <taxon>Chitinophagaceae</taxon>
        <taxon>Terrimonas</taxon>
    </lineage>
</organism>
<gene>
    <name evidence="1" type="ORF">ACFS6H_02855</name>
</gene>
<evidence type="ECO:0000313" key="2">
    <source>
        <dbReference type="Proteomes" id="UP001597511"/>
    </source>
</evidence>
<keyword evidence="2" id="KW-1185">Reference proteome</keyword>
<dbReference type="EMBL" id="JBHUOZ010000001">
    <property type="protein sequence ID" value="MFD2918633.1"/>
    <property type="molecule type" value="Genomic_DNA"/>
</dbReference>
<evidence type="ECO:0000313" key="1">
    <source>
        <dbReference type="EMBL" id="MFD2918633.1"/>
    </source>
</evidence>
<accession>A0ABW6A2Z3</accession>